<evidence type="ECO:0000256" key="2">
    <source>
        <dbReference type="ARBA" id="ARBA00022670"/>
    </source>
</evidence>
<name>A0A9X2JE83_9BACT</name>
<dbReference type="PROSITE" id="PS50106">
    <property type="entry name" value="PDZ"/>
    <property type="match status" value="1"/>
</dbReference>
<dbReference type="Pfam" id="PF13365">
    <property type="entry name" value="Trypsin_2"/>
    <property type="match status" value="1"/>
</dbReference>
<dbReference type="Proteomes" id="UP001155241">
    <property type="component" value="Unassembled WGS sequence"/>
</dbReference>
<dbReference type="Gene3D" id="2.30.42.60">
    <property type="match status" value="1"/>
</dbReference>
<gene>
    <name evidence="6" type="ORF">NG895_02310</name>
</gene>
<evidence type="ECO:0000313" key="7">
    <source>
        <dbReference type="Proteomes" id="UP001155241"/>
    </source>
</evidence>
<dbReference type="GO" id="GO:0006508">
    <property type="term" value="P:proteolysis"/>
    <property type="evidence" value="ECO:0007669"/>
    <property type="project" value="UniProtKB-KW"/>
</dbReference>
<dbReference type="Pfam" id="PF13180">
    <property type="entry name" value="PDZ_2"/>
    <property type="match status" value="1"/>
</dbReference>
<dbReference type="PRINTS" id="PR00834">
    <property type="entry name" value="PROTEASES2C"/>
</dbReference>
<dbReference type="SUPFAM" id="SSF50156">
    <property type="entry name" value="PDZ domain-like"/>
    <property type="match status" value="2"/>
</dbReference>
<dbReference type="SMART" id="SM00228">
    <property type="entry name" value="PDZ"/>
    <property type="match status" value="2"/>
</dbReference>
<dbReference type="PANTHER" id="PTHR22939:SF129">
    <property type="entry name" value="SERINE PROTEASE HTRA2, MITOCHONDRIAL"/>
    <property type="match status" value="1"/>
</dbReference>
<dbReference type="PROSITE" id="PS51257">
    <property type="entry name" value="PROKAR_LIPOPROTEIN"/>
    <property type="match status" value="1"/>
</dbReference>
<dbReference type="PANTHER" id="PTHR22939">
    <property type="entry name" value="SERINE PROTEASE FAMILY S1C HTRA-RELATED"/>
    <property type="match status" value="1"/>
</dbReference>
<dbReference type="RefSeq" id="WP_252850825.1">
    <property type="nucleotide sequence ID" value="NZ_JAMXLR010000006.1"/>
</dbReference>
<dbReference type="Gene3D" id="2.40.10.120">
    <property type="match status" value="1"/>
</dbReference>
<evidence type="ECO:0000256" key="3">
    <source>
        <dbReference type="ARBA" id="ARBA00022801"/>
    </source>
</evidence>
<evidence type="ECO:0000256" key="1">
    <source>
        <dbReference type="ARBA" id="ARBA00010541"/>
    </source>
</evidence>
<sequence>MERVSKYGCVATAIGIAVAASCATLNAAPGDEGRPSHTCELQSISAHIRQAAAAASESLVSVYTMRGPHETPAWRALEASRHEFPGGETHENGADYRRDDQGSGIILNQNGWVLTCHHVTASADVVFVVLADGTRHEPVEIRSDPSTDIALLRIATDERLQTAKLGESSHLEVGDWVVSLSNPYQLDRTVTTGVISATSRRLPGSSYSFLQSDAASSPGSSGGPLMNLHGEVVGIMAGGFGAAAEFPGVSLAIPIDTANQVVDRLLASVTARRPHVGLATKMLSPDISSRLGISTETGLYVEEVTKASAADDAGIEVGDIITRVQGNAVDQSFRMDDVLAAVDFAETLPVELIRRGKPRSLNVTLTKSAHTGQNTKLTEAPSRDIDAEFYDHRCEIGVSALEPSLRAALRVPPDTNGVIISDVPIKGRAYKEGIAEGMVVTRVNDREIHDLNDFESAVRDVADNLPILMLVKSGSHSHLVVFEDSR</sequence>
<evidence type="ECO:0000256" key="4">
    <source>
        <dbReference type="SAM" id="SignalP"/>
    </source>
</evidence>
<dbReference type="EMBL" id="JAMXLR010000006">
    <property type="protein sequence ID" value="MCO6042730.1"/>
    <property type="molecule type" value="Genomic_DNA"/>
</dbReference>
<proteinExistence type="inferred from homology"/>
<feature type="domain" description="PDZ" evidence="5">
    <location>
        <begin position="268"/>
        <end position="342"/>
    </location>
</feature>
<evidence type="ECO:0000259" key="5">
    <source>
        <dbReference type="PROSITE" id="PS50106"/>
    </source>
</evidence>
<dbReference type="GO" id="GO:0004252">
    <property type="term" value="F:serine-type endopeptidase activity"/>
    <property type="evidence" value="ECO:0007669"/>
    <property type="project" value="InterPro"/>
</dbReference>
<keyword evidence="4" id="KW-0732">Signal</keyword>
<dbReference type="InterPro" id="IPR009003">
    <property type="entry name" value="Peptidase_S1_PA"/>
</dbReference>
<accession>A0A9X2JE83</accession>
<dbReference type="InterPro" id="IPR001478">
    <property type="entry name" value="PDZ"/>
</dbReference>
<comment type="similarity">
    <text evidence="1">Belongs to the peptidase S1C family.</text>
</comment>
<dbReference type="SUPFAM" id="SSF50494">
    <property type="entry name" value="Trypsin-like serine proteases"/>
    <property type="match status" value="1"/>
</dbReference>
<comment type="caution">
    <text evidence="6">The sequence shown here is derived from an EMBL/GenBank/DDBJ whole genome shotgun (WGS) entry which is preliminary data.</text>
</comment>
<reference evidence="6" key="1">
    <citation type="submission" date="2022-06" db="EMBL/GenBank/DDBJ databases">
        <title>Aeoliella straminimaris, a novel planctomycete from sediments.</title>
        <authorList>
            <person name="Vitorino I.R."/>
            <person name="Lage O.M."/>
        </authorList>
    </citation>
    <scope>NUCLEOTIDE SEQUENCE</scope>
    <source>
        <strain evidence="6">ICT_H6.2</strain>
    </source>
</reference>
<dbReference type="AlphaFoldDB" id="A0A9X2JE83"/>
<keyword evidence="7" id="KW-1185">Reference proteome</keyword>
<dbReference type="InterPro" id="IPR001940">
    <property type="entry name" value="Peptidase_S1C"/>
</dbReference>
<evidence type="ECO:0000313" key="6">
    <source>
        <dbReference type="EMBL" id="MCO6042730.1"/>
    </source>
</evidence>
<dbReference type="Gene3D" id="2.30.42.10">
    <property type="match status" value="1"/>
</dbReference>
<protein>
    <submittedName>
        <fullName evidence="6">PDZ domain-containing protein</fullName>
    </submittedName>
</protein>
<feature type="chain" id="PRO_5040985956" evidence="4">
    <location>
        <begin position="28"/>
        <end position="486"/>
    </location>
</feature>
<dbReference type="InterPro" id="IPR036034">
    <property type="entry name" value="PDZ_sf"/>
</dbReference>
<organism evidence="6 7">
    <name type="scientific">Aeoliella straminimaris</name>
    <dbReference type="NCBI Taxonomy" id="2954799"/>
    <lineage>
        <taxon>Bacteria</taxon>
        <taxon>Pseudomonadati</taxon>
        <taxon>Planctomycetota</taxon>
        <taxon>Planctomycetia</taxon>
        <taxon>Pirellulales</taxon>
        <taxon>Lacipirellulaceae</taxon>
        <taxon>Aeoliella</taxon>
    </lineage>
</organism>
<feature type="signal peptide" evidence="4">
    <location>
        <begin position="1"/>
        <end position="27"/>
    </location>
</feature>
<keyword evidence="3" id="KW-0378">Hydrolase</keyword>
<keyword evidence="2" id="KW-0645">Protease</keyword>